<accession>A0A7W9NJH8</accession>
<sequence length="147" mass="14734">MDVRSTSLSRRAALTGLGGVALLAAAACSPSKEAPSSLPAGQAPPVPTGDPSASIAEQRKIIDSLDKQIIELLKQRGEASATVQKIRTSAGGQQTDPAREQEIISNYATGLGAGGGDVAKAILNVDRGAQPSSSAAPTSTTATSTSH</sequence>
<organism evidence="4 5">
    <name type="scientific">Kutzneria kofuensis</name>
    <dbReference type="NCBI Taxonomy" id="103725"/>
    <lineage>
        <taxon>Bacteria</taxon>
        <taxon>Bacillati</taxon>
        <taxon>Actinomycetota</taxon>
        <taxon>Actinomycetes</taxon>
        <taxon>Pseudonocardiales</taxon>
        <taxon>Pseudonocardiaceae</taxon>
        <taxon>Kutzneria</taxon>
    </lineage>
</organism>
<keyword evidence="2" id="KW-0732">Signal</keyword>
<gene>
    <name evidence="4" type="ORF">BJ998_005354</name>
</gene>
<feature type="domain" description="Chorismate mutase" evidence="3">
    <location>
        <begin position="49"/>
        <end position="147"/>
    </location>
</feature>
<dbReference type="NCBIfam" id="TIGR01808">
    <property type="entry name" value="CM_M_hiGC-arch"/>
    <property type="match status" value="1"/>
</dbReference>
<protein>
    <submittedName>
        <fullName evidence="4">Chorismate mutase</fullName>
        <ecNumber evidence="4">5.4.99.5</ecNumber>
    </submittedName>
</protein>
<dbReference type="PROSITE" id="PS51257">
    <property type="entry name" value="PROKAR_LIPOPROTEIN"/>
    <property type="match status" value="1"/>
</dbReference>
<evidence type="ECO:0000313" key="5">
    <source>
        <dbReference type="Proteomes" id="UP000585638"/>
    </source>
</evidence>
<dbReference type="GO" id="GO:0004106">
    <property type="term" value="F:chorismate mutase activity"/>
    <property type="evidence" value="ECO:0007669"/>
    <property type="project" value="UniProtKB-EC"/>
</dbReference>
<dbReference type="InterPro" id="IPR036263">
    <property type="entry name" value="Chorismate_II_sf"/>
</dbReference>
<dbReference type="EC" id="5.4.99.5" evidence="4"/>
<dbReference type="InterPro" id="IPR002701">
    <property type="entry name" value="CM_II_prokaryot"/>
</dbReference>
<dbReference type="InterPro" id="IPR006311">
    <property type="entry name" value="TAT_signal"/>
</dbReference>
<dbReference type="GO" id="GO:0046417">
    <property type="term" value="P:chorismate metabolic process"/>
    <property type="evidence" value="ECO:0007669"/>
    <property type="project" value="InterPro"/>
</dbReference>
<dbReference type="Proteomes" id="UP000585638">
    <property type="component" value="Unassembled WGS sequence"/>
</dbReference>
<reference evidence="4 5" key="1">
    <citation type="submission" date="2020-08" db="EMBL/GenBank/DDBJ databases">
        <title>Sequencing the genomes of 1000 actinobacteria strains.</title>
        <authorList>
            <person name="Klenk H.-P."/>
        </authorList>
    </citation>
    <scope>NUCLEOTIDE SEQUENCE [LARGE SCALE GENOMIC DNA]</scope>
    <source>
        <strain evidence="4 5">DSM 43851</strain>
    </source>
</reference>
<proteinExistence type="predicted"/>
<dbReference type="InterPro" id="IPR010958">
    <property type="entry name" value="Chorismate_mutase_highGC-bac"/>
</dbReference>
<dbReference type="RefSeq" id="WP_184865970.1">
    <property type="nucleotide sequence ID" value="NZ_JACHIR010000001.1"/>
</dbReference>
<evidence type="ECO:0000256" key="1">
    <source>
        <dbReference type="SAM" id="MobiDB-lite"/>
    </source>
</evidence>
<evidence type="ECO:0000259" key="3">
    <source>
        <dbReference type="PROSITE" id="PS51168"/>
    </source>
</evidence>
<dbReference type="SMART" id="SM00830">
    <property type="entry name" value="CM_2"/>
    <property type="match status" value="1"/>
</dbReference>
<comment type="caution">
    <text evidence="4">The sequence shown here is derived from an EMBL/GenBank/DDBJ whole genome shotgun (WGS) entry which is preliminary data.</text>
</comment>
<dbReference type="Gene3D" id="1.20.59.10">
    <property type="entry name" value="Chorismate mutase"/>
    <property type="match status" value="1"/>
</dbReference>
<dbReference type="InterPro" id="IPR036979">
    <property type="entry name" value="CM_dom_sf"/>
</dbReference>
<feature type="chain" id="PRO_5039189451" evidence="2">
    <location>
        <begin position="27"/>
        <end position="147"/>
    </location>
</feature>
<dbReference type="EMBL" id="JACHIR010000001">
    <property type="protein sequence ID" value="MBB5894158.1"/>
    <property type="molecule type" value="Genomic_DNA"/>
</dbReference>
<name>A0A7W9NJH8_9PSEU</name>
<dbReference type="Pfam" id="PF01817">
    <property type="entry name" value="CM_2"/>
    <property type="match status" value="1"/>
</dbReference>
<keyword evidence="4" id="KW-0413">Isomerase</keyword>
<dbReference type="SUPFAM" id="SSF48600">
    <property type="entry name" value="Chorismate mutase II"/>
    <property type="match status" value="1"/>
</dbReference>
<feature type="region of interest" description="Disordered" evidence="1">
    <location>
        <begin position="128"/>
        <end position="147"/>
    </location>
</feature>
<keyword evidence="5" id="KW-1185">Reference proteome</keyword>
<dbReference type="PROSITE" id="PS51168">
    <property type="entry name" value="CHORISMATE_MUT_2"/>
    <property type="match status" value="1"/>
</dbReference>
<dbReference type="AlphaFoldDB" id="A0A7W9NJH8"/>
<feature type="signal peptide" evidence="2">
    <location>
        <begin position="1"/>
        <end position="26"/>
    </location>
</feature>
<evidence type="ECO:0000256" key="2">
    <source>
        <dbReference type="SAM" id="SignalP"/>
    </source>
</evidence>
<feature type="region of interest" description="Disordered" evidence="1">
    <location>
        <begin position="31"/>
        <end position="54"/>
    </location>
</feature>
<evidence type="ECO:0000313" key="4">
    <source>
        <dbReference type="EMBL" id="MBB5894158.1"/>
    </source>
</evidence>
<feature type="compositionally biased region" description="Low complexity" evidence="1">
    <location>
        <begin position="131"/>
        <end position="147"/>
    </location>
</feature>
<dbReference type="PROSITE" id="PS51318">
    <property type="entry name" value="TAT"/>
    <property type="match status" value="1"/>
</dbReference>